<dbReference type="InterPro" id="IPR036388">
    <property type="entry name" value="WH-like_DNA-bd_sf"/>
</dbReference>
<organism evidence="2 3">
    <name type="scientific">Rhizobium lemnae</name>
    <dbReference type="NCBI Taxonomy" id="1214924"/>
    <lineage>
        <taxon>Bacteria</taxon>
        <taxon>Pseudomonadati</taxon>
        <taxon>Pseudomonadota</taxon>
        <taxon>Alphaproteobacteria</taxon>
        <taxon>Hyphomicrobiales</taxon>
        <taxon>Rhizobiaceae</taxon>
        <taxon>Rhizobium/Agrobacterium group</taxon>
        <taxon>Rhizobium</taxon>
    </lineage>
</organism>
<dbReference type="PANTHER" id="PTHR18964">
    <property type="entry name" value="ROK (REPRESSOR, ORF, KINASE) FAMILY"/>
    <property type="match status" value="1"/>
</dbReference>
<dbReference type="Gene3D" id="1.10.10.10">
    <property type="entry name" value="Winged helix-like DNA-binding domain superfamily/Winged helix DNA-binding domain"/>
    <property type="match status" value="1"/>
</dbReference>
<sequence>MWVKSSPTGDEVQGLRFSTAKPGTELLRRQNMLAVLGVLRLKGALSHTELSELTGLASATVTAVTVDLEKAGAIERQEQSAPSGRGRPRVLFERAAGFAYAVSVQISSDALHYALSDYRGKLIDRFSTVRDVNVAKAGPLLQDIAASLVRLLGRSKLPPEAFSQLSLSSKGIVEPEVGRLVWSPVLGREEVDFSVLADAYPNCHLSLSNETLLVVQALARRQSSRSEMPPNGLVALSLGHSIGLGIARMEAGEIMTTAPNFGHMLNAPDNRLCRCGAYGCIEASAGFYGILRLAFQVPPNTIPAKFVPLVEMEKIAQSARQGNRMAQYAFRQAGLALGQGLSRVLSLAGDMPVAITGPGNRFYDLLTGGIEEGLSQSLHVRLNGQPAISLVQDEQALVFEGHVDRSLNAIDHRVTQVR</sequence>
<evidence type="ECO:0000313" key="2">
    <source>
        <dbReference type="EMBL" id="MFC3967987.1"/>
    </source>
</evidence>
<protein>
    <submittedName>
        <fullName evidence="2">ROK family protein</fullName>
    </submittedName>
</protein>
<comment type="caution">
    <text evidence="2">The sequence shown here is derived from an EMBL/GenBank/DDBJ whole genome shotgun (WGS) entry which is preliminary data.</text>
</comment>
<accession>A0ABV8E920</accession>
<dbReference type="InterPro" id="IPR043129">
    <property type="entry name" value="ATPase_NBD"/>
</dbReference>
<name>A0ABV8E920_9HYPH</name>
<comment type="similarity">
    <text evidence="1">Belongs to the ROK (NagC/XylR) family.</text>
</comment>
<dbReference type="RefSeq" id="WP_377307202.1">
    <property type="nucleotide sequence ID" value="NZ_JALJQZ010000012.1"/>
</dbReference>
<reference evidence="3" key="1">
    <citation type="journal article" date="2019" name="Int. J. Syst. Evol. Microbiol.">
        <title>The Global Catalogue of Microorganisms (GCM) 10K type strain sequencing project: providing services to taxonomists for standard genome sequencing and annotation.</title>
        <authorList>
            <consortium name="The Broad Institute Genomics Platform"/>
            <consortium name="The Broad Institute Genome Sequencing Center for Infectious Disease"/>
            <person name="Wu L."/>
            <person name="Ma J."/>
        </authorList>
    </citation>
    <scope>NUCLEOTIDE SEQUENCE [LARGE SCALE GENOMIC DNA]</scope>
    <source>
        <strain evidence="3">TBRC 5781</strain>
    </source>
</reference>
<dbReference type="SUPFAM" id="SSF46785">
    <property type="entry name" value="Winged helix' DNA-binding domain"/>
    <property type="match status" value="1"/>
</dbReference>
<dbReference type="PANTHER" id="PTHR18964:SF149">
    <property type="entry name" value="BIFUNCTIONAL UDP-N-ACETYLGLUCOSAMINE 2-EPIMERASE_N-ACETYLMANNOSAMINE KINASE"/>
    <property type="match status" value="1"/>
</dbReference>
<dbReference type="InterPro" id="IPR036390">
    <property type="entry name" value="WH_DNA-bd_sf"/>
</dbReference>
<evidence type="ECO:0000256" key="1">
    <source>
        <dbReference type="ARBA" id="ARBA00006479"/>
    </source>
</evidence>
<proteinExistence type="inferred from homology"/>
<dbReference type="SUPFAM" id="SSF53067">
    <property type="entry name" value="Actin-like ATPase domain"/>
    <property type="match status" value="2"/>
</dbReference>
<dbReference type="Gene3D" id="3.30.420.40">
    <property type="match status" value="2"/>
</dbReference>
<gene>
    <name evidence="2" type="ORF">ACFOVS_07565</name>
</gene>
<dbReference type="InterPro" id="IPR000600">
    <property type="entry name" value="ROK"/>
</dbReference>
<evidence type="ECO:0000313" key="3">
    <source>
        <dbReference type="Proteomes" id="UP001595697"/>
    </source>
</evidence>
<dbReference type="EMBL" id="JBHSBD010000028">
    <property type="protein sequence ID" value="MFC3967987.1"/>
    <property type="molecule type" value="Genomic_DNA"/>
</dbReference>
<dbReference type="Proteomes" id="UP001595697">
    <property type="component" value="Unassembled WGS sequence"/>
</dbReference>
<keyword evidence="3" id="KW-1185">Reference proteome</keyword>
<dbReference type="Pfam" id="PF00480">
    <property type="entry name" value="ROK"/>
    <property type="match status" value="1"/>
</dbReference>